<protein>
    <submittedName>
        <fullName evidence="1">Uncharacterized protein</fullName>
    </submittedName>
</protein>
<accession>E7D1M8</accession>
<reference evidence="1" key="1">
    <citation type="submission" date="2010-07" db="EMBL/GenBank/DDBJ databases">
        <title>Identification of Proteins Involved in Black Widow Spider Wrapping Silk Fibers.</title>
        <authorList>
            <person name="Nguyen A."/>
            <person name="Verduzco A."/>
            <person name="Vierra C."/>
        </authorList>
    </citation>
    <scope>NUCLEOTIDE SEQUENCE</scope>
</reference>
<dbReference type="EMBL" id="HQ005978">
    <property type="protein sequence ID" value="ADV40272.1"/>
    <property type="molecule type" value="mRNA"/>
</dbReference>
<feature type="non-terminal residue" evidence="1">
    <location>
        <position position="108"/>
    </location>
</feature>
<organism evidence="1">
    <name type="scientific">Latrodectus hesperus</name>
    <name type="common">Western black widow spider</name>
    <dbReference type="NCBI Taxonomy" id="256737"/>
    <lineage>
        <taxon>Eukaryota</taxon>
        <taxon>Metazoa</taxon>
        <taxon>Ecdysozoa</taxon>
        <taxon>Arthropoda</taxon>
        <taxon>Chelicerata</taxon>
        <taxon>Arachnida</taxon>
        <taxon>Araneae</taxon>
        <taxon>Araneomorphae</taxon>
        <taxon>Entelegynae</taxon>
        <taxon>Araneoidea</taxon>
        <taxon>Theridiidae</taxon>
        <taxon>Latrodectus</taxon>
    </lineage>
</organism>
<evidence type="ECO:0000313" key="1">
    <source>
        <dbReference type="EMBL" id="ADV40272.1"/>
    </source>
</evidence>
<proteinExistence type="evidence at transcript level"/>
<sequence length="108" mass="12081">ARGNSCENNSLWKCSNLNFGINNFFQRGLLLETLNKAKCLSNVAFPSGDLAFASVTGNPLPREKIFIKKRFLGGKKKNIRFPFFWRGGPPPRGCIFPSPRGGGRRNHK</sequence>
<feature type="non-terminal residue" evidence="1">
    <location>
        <position position="1"/>
    </location>
</feature>
<dbReference type="AlphaFoldDB" id="E7D1M8"/>
<name>E7D1M8_LATHE</name>